<name>A0A2U9T621_9GAMM</name>
<gene>
    <name evidence="1" type="ORF">C9I47_1128</name>
</gene>
<dbReference type="EMBL" id="CP029843">
    <property type="protein sequence ID" value="AWV06845.1"/>
    <property type="molecule type" value="Genomic_DNA"/>
</dbReference>
<dbReference type="AlphaFoldDB" id="A0A2U9T621"/>
<evidence type="ECO:0000313" key="1">
    <source>
        <dbReference type="EMBL" id="AWV06845.1"/>
    </source>
</evidence>
<reference evidence="1 2" key="1">
    <citation type="submission" date="2018-05" db="EMBL/GenBank/DDBJ databases">
        <title>The complete genome of Lysobacter maris HZ9B, a marine bacterium antagonistic against terrestrial plant pathogens.</title>
        <authorList>
            <person name="Zhang X.-Q."/>
        </authorList>
    </citation>
    <scope>NUCLEOTIDE SEQUENCE [LARGE SCALE GENOMIC DNA]</scope>
    <source>
        <strain evidence="1 2">HZ9B</strain>
    </source>
</reference>
<keyword evidence="2" id="KW-1185">Reference proteome</keyword>
<accession>A0A2U9T621</accession>
<evidence type="ECO:0000313" key="2">
    <source>
        <dbReference type="Proteomes" id="UP000249447"/>
    </source>
</evidence>
<dbReference type="KEGG" id="lmb:C9I47_1128"/>
<organism evidence="1 2">
    <name type="scientific">Marilutibacter maris</name>
    <dbReference type="NCBI Taxonomy" id="1605891"/>
    <lineage>
        <taxon>Bacteria</taxon>
        <taxon>Pseudomonadati</taxon>
        <taxon>Pseudomonadota</taxon>
        <taxon>Gammaproteobacteria</taxon>
        <taxon>Lysobacterales</taxon>
        <taxon>Lysobacteraceae</taxon>
        <taxon>Marilutibacter</taxon>
    </lineage>
</organism>
<proteinExistence type="predicted"/>
<dbReference type="Proteomes" id="UP000249447">
    <property type="component" value="Chromosome"/>
</dbReference>
<sequence length="139" mass="15833">MFPVAWFGFLAVFLGIVLWSGVWTEQPVVVLQPLLMAVFGYFLFRKLLWDIADEVRDGGTCLLVRKGDVEERIDLGNVMNVDSSQFASPRRITLRLRVPGSLGQDVAFIPKHSFQFNPFARNAVAEELILRIDKLRNTH</sequence>
<protein>
    <submittedName>
        <fullName evidence="1">Uncharacterized protein</fullName>
    </submittedName>
</protein>